<dbReference type="Pfam" id="PF02369">
    <property type="entry name" value="Big_1"/>
    <property type="match status" value="1"/>
</dbReference>
<accession>A0A192Y825</accession>
<dbReference type="RefSeq" id="YP_009323543.1">
    <property type="nucleotide sequence ID" value="NC_031930.1"/>
</dbReference>
<dbReference type="Gene3D" id="2.60.40.10">
    <property type="entry name" value="Immunoglobulins"/>
    <property type="match status" value="1"/>
</dbReference>
<dbReference type="Proteomes" id="UP000201416">
    <property type="component" value="Segment"/>
</dbReference>
<sequence>MNDNYQNNYVVGRGTVYFDRFQDGTNRKTGEMYFGNTPEFTINTDSETLDHYSSDHGMRVMDASVLLEASQGGTFTCDNINADNLALWFLGEVSNTTQTQQTDAKEVFNPIMRGRYYQLGTTDDNPTGVRGVTNFQMVKADASIAISVGSGDITSIVGATVVNPAGNYEIDLEAGRIYIEPDSTDLSGNVQIAVQYDVDAQKRTLVIGKSNMVYGALRMISDNPVGLNKNYYFPKVSIAPDGDYALKGDDWQVMSFTFKAMQLNNITQRVYIDIVEAAAAVDPTAQRTIEITPASTTATTGGAGVVCTVTVRDGTGTAVQGDAVTFTTVAGATVTPNSATTGATGTATTTVNRTAAGTATVTATLANGKAATTGTITFSAP</sequence>
<dbReference type="KEGG" id="vg:30309421"/>
<evidence type="ECO:0000256" key="1">
    <source>
        <dbReference type="ARBA" id="ARBA00010116"/>
    </source>
</evidence>
<dbReference type="InterPro" id="IPR003344">
    <property type="entry name" value="Big_1_dom"/>
</dbReference>
<dbReference type="InterPro" id="IPR013783">
    <property type="entry name" value="Ig-like_fold"/>
</dbReference>
<evidence type="ECO:0000313" key="4">
    <source>
        <dbReference type="Proteomes" id="UP000201416"/>
    </source>
</evidence>
<protein>
    <submittedName>
        <fullName evidence="3">Major tail protein</fullName>
    </submittedName>
</protein>
<feature type="domain" description="Big-1" evidence="2">
    <location>
        <begin position="288"/>
        <end position="379"/>
    </location>
</feature>
<proteinExistence type="inferred from homology"/>
<name>A0A192Y825_9CAUD</name>
<dbReference type="SUPFAM" id="SSF49373">
    <property type="entry name" value="Invasin/intimin cell-adhesion fragments"/>
    <property type="match status" value="1"/>
</dbReference>
<evidence type="ECO:0000259" key="2">
    <source>
        <dbReference type="PROSITE" id="PS51127"/>
    </source>
</evidence>
<dbReference type="PROSITE" id="PS51127">
    <property type="entry name" value="BIG1"/>
    <property type="match status" value="1"/>
</dbReference>
<dbReference type="GeneID" id="30309421"/>
<keyword evidence="4" id="KW-1185">Reference proteome</keyword>
<dbReference type="SMART" id="SM00634">
    <property type="entry name" value="BID_1"/>
    <property type="match status" value="1"/>
</dbReference>
<comment type="similarity">
    <text evidence="1">Belongs to the intimin/invasin family.</text>
</comment>
<dbReference type="InterPro" id="IPR008964">
    <property type="entry name" value="Invasin/intimin_cell_adhesion"/>
</dbReference>
<evidence type="ECO:0000313" key="3">
    <source>
        <dbReference type="EMBL" id="ANM45793.1"/>
    </source>
</evidence>
<dbReference type="EMBL" id="KU927500">
    <property type="protein sequence ID" value="ANM45793.1"/>
    <property type="molecule type" value="Genomic_DNA"/>
</dbReference>
<reference evidence="3 4" key="1">
    <citation type="submission" date="2016-03" db="EMBL/GenBank/DDBJ databases">
        <title>Complete Genome Sequences of three Siphoviridae Bacteriophages infecting Salmonella enterica enterica subsp. Enteridis.</title>
        <authorList>
            <person name="Paradiso R."/>
            <person name="Lombardi S."/>
            <person name="Iodice M.G."/>
            <person name="Riccardi M.G."/>
            <person name="Orsini M."/>
            <person name="Bolletti Censi S."/>
            <person name="Galiero G."/>
            <person name="Borriello G."/>
        </authorList>
    </citation>
    <scope>NUCLEOTIDE SEQUENCE [LARGE SCALE GENOMIC DNA]</scope>
</reference>
<dbReference type="OrthoDB" id="4379at10239"/>
<organism evidence="3 4">
    <name type="scientific">Salmonella phage 118970_sal1</name>
    <dbReference type="NCBI Taxonomy" id="1813781"/>
    <lineage>
        <taxon>Viruses</taxon>
        <taxon>Duplodnaviria</taxon>
        <taxon>Heunggongvirae</taxon>
        <taxon>Uroviricota</taxon>
        <taxon>Caudoviricetes</taxon>
        <taxon>Casjensviridae</taxon>
        <taxon>Chivirus</taxon>
        <taxon>Chivirus cv118970sal1</taxon>
    </lineage>
</organism>